<dbReference type="PANTHER" id="PTHR46484:SF1">
    <property type="entry name" value="SCHWANN CELL MYELIN PROTEIN-RELATED"/>
    <property type="match status" value="1"/>
</dbReference>
<keyword evidence="1" id="KW-1133">Transmembrane helix</keyword>
<dbReference type="PANTHER" id="PTHR46484">
    <property type="entry name" value="SI:CH211-171H4.5-RELATED"/>
    <property type="match status" value="1"/>
</dbReference>
<organism evidence="2 3">
    <name type="scientific">Anabas testudineus</name>
    <name type="common">Climbing perch</name>
    <name type="synonym">Anthias testudineus</name>
    <dbReference type="NCBI Taxonomy" id="64144"/>
    <lineage>
        <taxon>Eukaryota</taxon>
        <taxon>Metazoa</taxon>
        <taxon>Chordata</taxon>
        <taxon>Craniata</taxon>
        <taxon>Vertebrata</taxon>
        <taxon>Euteleostomi</taxon>
        <taxon>Actinopterygii</taxon>
        <taxon>Neopterygii</taxon>
        <taxon>Teleostei</taxon>
        <taxon>Neoteleostei</taxon>
        <taxon>Acanthomorphata</taxon>
        <taxon>Anabantaria</taxon>
        <taxon>Anabantiformes</taxon>
        <taxon>Anabantoidei</taxon>
        <taxon>Anabantidae</taxon>
        <taxon>Anabas</taxon>
    </lineage>
</organism>
<proteinExistence type="predicted"/>
<reference evidence="2" key="2">
    <citation type="submission" date="2025-08" db="UniProtKB">
        <authorList>
            <consortium name="Ensembl"/>
        </authorList>
    </citation>
    <scope>IDENTIFICATION</scope>
</reference>
<dbReference type="InterPro" id="IPR013783">
    <property type="entry name" value="Ig-like_fold"/>
</dbReference>
<dbReference type="AlphaFoldDB" id="A0AAQ6IQL0"/>
<reference evidence="2 3" key="1">
    <citation type="submission" date="2021-04" db="EMBL/GenBank/DDBJ databases">
        <authorList>
            <consortium name="Wellcome Sanger Institute Data Sharing"/>
        </authorList>
    </citation>
    <scope>NUCLEOTIDE SEQUENCE [LARGE SCALE GENOMIC DNA]</scope>
</reference>
<dbReference type="Ensembl" id="ENSATET00000075077.1">
    <property type="protein sequence ID" value="ENSATEP00000075963.1"/>
    <property type="gene ID" value="ENSATEG00000030296.1"/>
</dbReference>
<dbReference type="Proteomes" id="UP000265040">
    <property type="component" value="Chromosome 16"/>
</dbReference>
<keyword evidence="3" id="KW-1185">Reference proteome</keyword>
<gene>
    <name evidence="2" type="primary">TMEM167A</name>
</gene>
<keyword evidence="1" id="KW-0472">Membrane</keyword>
<accession>A0AAQ6IQL0</accession>
<reference evidence="2" key="3">
    <citation type="submission" date="2025-09" db="UniProtKB">
        <authorList>
            <consortium name="Ensembl"/>
        </authorList>
    </citation>
    <scope>IDENTIFICATION</scope>
</reference>
<evidence type="ECO:0000256" key="1">
    <source>
        <dbReference type="SAM" id="Phobius"/>
    </source>
</evidence>
<feature type="transmembrane region" description="Helical" evidence="1">
    <location>
        <begin position="6"/>
        <end position="26"/>
    </location>
</feature>
<name>A0AAQ6IQL0_ANATE</name>
<evidence type="ECO:0008006" key="4">
    <source>
        <dbReference type="Google" id="ProtNLM"/>
    </source>
</evidence>
<protein>
    <recommendedName>
        <fullName evidence="4">Secreted protein</fullName>
    </recommendedName>
</protein>
<evidence type="ECO:0000313" key="2">
    <source>
        <dbReference type="Ensembl" id="ENSATEP00000075963.1"/>
    </source>
</evidence>
<keyword evidence="1" id="KW-0812">Transmembrane</keyword>
<dbReference type="Gene3D" id="2.60.40.10">
    <property type="entry name" value="Immunoglobulins"/>
    <property type="match status" value="1"/>
</dbReference>
<evidence type="ECO:0000313" key="3">
    <source>
        <dbReference type="Proteomes" id="UP000265040"/>
    </source>
</evidence>
<sequence length="75" mass="8613">MVFCIHLYVCIFLFLISHFFFHFTLGSSCQHWAAFMPQTIEGLSGSCVIIPCTFSLDHRNSICVLCYELHGLIRP</sequence>